<dbReference type="Proteomes" id="UP001499841">
    <property type="component" value="Unassembled WGS sequence"/>
</dbReference>
<keyword evidence="1" id="KW-0732">Signal</keyword>
<accession>A0ABP8EW87</accession>
<dbReference type="Pfam" id="PF01547">
    <property type="entry name" value="SBP_bac_1"/>
    <property type="match status" value="1"/>
</dbReference>
<feature type="chain" id="PRO_5047126088" evidence="1">
    <location>
        <begin position="28"/>
        <end position="422"/>
    </location>
</feature>
<sequence>MKRRTATTLSTAAVLALALGACSGADGANEAPTSADPAEVEGSVTFWTYPIGTTGEGDWWGPHVEAFNEIYPNVDVEVIVQPWTNREETLVTSIAGGQGPDVVYFNPDFIPKFVEEGVLMPMDDVVDPESFVPASLEAMTWEDSVYSVPLLMQIQTSYCNTEVLAAAGVEKCPTTWDELAEAGPAVKDAGFYLTEYTGALDMTLNHTFYLYLWQAGGEVLSEDMTEATFNGPEGLEALEFIKQMVDEGWVPQQALTSADPFEQTEVGKAQVAYVMGSNLTTTREVVNPDVIETVPPMTGAEQVASGSVGGLSVLNTAESPEAALAWVEYVTGKEFAETFLAETGYLPPRTDVTGLFEDDPQTAGGLEYLDTIRVGVMHPNARQLIDTISPHIQSALLGKAEPQAALDAAAAEVNEILARSGS</sequence>
<evidence type="ECO:0000313" key="3">
    <source>
        <dbReference type="Proteomes" id="UP001499841"/>
    </source>
</evidence>
<keyword evidence="3" id="KW-1185">Reference proteome</keyword>
<dbReference type="PANTHER" id="PTHR43649">
    <property type="entry name" value="ARABINOSE-BINDING PROTEIN-RELATED"/>
    <property type="match status" value="1"/>
</dbReference>
<evidence type="ECO:0000313" key="2">
    <source>
        <dbReference type="EMBL" id="GAA4288067.1"/>
    </source>
</evidence>
<comment type="caution">
    <text evidence="2">The sequence shown here is derived from an EMBL/GenBank/DDBJ whole genome shotgun (WGS) entry which is preliminary data.</text>
</comment>
<dbReference type="PANTHER" id="PTHR43649:SF12">
    <property type="entry name" value="DIACETYLCHITOBIOSE BINDING PROTEIN DASA"/>
    <property type="match status" value="1"/>
</dbReference>
<feature type="signal peptide" evidence="1">
    <location>
        <begin position="1"/>
        <end position="27"/>
    </location>
</feature>
<evidence type="ECO:0000256" key="1">
    <source>
        <dbReference type="SAM" id="SignalP"/>
    </source>
</evidence>
<reference evidence="3" key="1">
    <citation type="journal article" date="2019" name="Int. J. Syst. Evol. Microbiol.">
        <title>The Global Catalogue of Microorganisms (GCM) 10K type strain sequencing project: providing services to taxonomists for standard genome sequencing and annotation.</title>
        <authorList>
            <consortium name="The Broad Institute Genomics Platform"/>
            <consortium name="The Broad Institute Genome Sequencing Center for Infectious Disease"/>
            <person name="Wu L."/>
            <person name="Ma J."/>
        </authorList>
    </citation>
    <scope>NUCLEOTIDE SEQUENCE [LARGE SCALE GENOMIC DNA]</scope>
    <source>
        <strain evidence="3">JCM 17459</strain>
    </source>
</reference>
<protein>
    <submittedName>
        <fullName evidence="2">Sugar ABC transporter substrate-binding protein</fullName>
    </submittedName>
</protein>
<dbReference type="EMBL" id="BAABBA010000011">
    <property type="protein sequence ID" value="GAA4288067.1"/>
    <property type="molecule type" value="Genomic_DNA"/>
</dbReference>
<dbReference type="Gene3D" id="3.40.190.10">
    <property type="entry name" value="Periplasmic binding protein-like II"/>
    <property type="match status" value="1"/>
</dbReference>
<dbReference type="RefSeq" id="WP_345041511.1">
    <property type="nucleotide sequence ID" value="NZ_BAABBA010000011.1"/>
</dbReference>
<dbReference type="InterPro" id="IPR006059">
    <property type="entry name" value="SBP"/>
</dbReference>
<dbReference type="SUPFAM" id="SSF53850">
    <property type="entry name" value="Periplasmic binding protein-like II"/>
    <property type="match status" value="1"/>
</dbReference>
<proteinExistence type="predicted"/>
<dbReference type="InterPro" id="IPR050490">
    <property type="entry name" value="Bact_solute-bd_prot1"/>
</dbReference>
<gene>
    <name evidence="2" type="ORF">GCM10022262_24270</name>
</gene>
<dbReference type="PROSITE" id="PS51257">
    <property type="entry name" value="PROKAR_LIPOPROTEIN"/>
    <property type="match status" value="1"/>
</dbReference>
<name>A0ABP8EW87_9MICO</name>
<organism evidence="2 3">
    <name type="scientific">Georgenia daeguensis</name>
    <dbReference type="NCBI Taxonomy" id="908355"/>
    <lineage>
        <taxon>Bacteria</taxon>
        <taxon>Bacillati</taxon>
        <taxon>Actinomycetota</taxon>
        <taxon>Actinomycetes</taxon>
        <taxon>Micrococcales</taxon>
        <taxon>Bogoriellaceae</taxon>
        <taxon>Georgenia</taxon>
    </lineage>
</organism>